<organism evidence="2 3">
    <name type="scientific">Acinetobacter piscicola</name>
    <dbReference type="NCBI Taxonomy" id="2006115"/>
    <lineage>
        <taxon>Bacteria</taxon>
        <taxon>Pseudomonadati</taxon>
        <taxon>Pseudomonadota</taxon>
        <taxon>Gammaproteobacteria</taxon>
        <taxon>Moraxellales</taxon>
        <taxon>Moraxellaceae</taxon>
        <taxon>Acinetobacter</taxon>
    </lineage>
</organism>
<keyword evidence="1" id="KW-0812">Transmembrane</keyword>
<dbReference type="AlphaFoldDB" id="A0A4Q4GYG0"/>
<dbReference type="EMBL" id="CP048659">
    <property type="protein sequence ID" value="QOW44834.1"/>
    <property type="molecule type" value="Genomic_DNA"/>
</dbReference>
<keyword evidence="1" id="KW-0472">Membrane</keyword>
<evidence type="ECO:0000313" key="3">
    <source>
        <dbReference type="Proteomes" id="UP000593966"/>
    </source>
</evidence>
<dbReference type="RefSeq" id="WP_130074301.1">
    <property type="nucleotide sequence ID" value="NZ_CP048659.1"/>
</dbReference>
<evidence type="ECO:0000256" key="1">
    <source>
        <dbReference type="SAM" id="Phobius"/>
    </source>
</evidence>
<dbReference type="InterPro" id="IPR018644">
    <property type="entry name" value="DUF2071"/>
</dbReference>
<gene>
    <name evidence="2" type="ORF">G0028_02345</name>
</gene>
<dbReference type="Pfam" id="PF09844">
    <property type="entry name" value="DUF2071"/>
    <property type="match status" value="1"/>
</dbReference>
<evidence type="ECO:0008006" key="4">
    <source>
        <dbReference type="Google" id="ProtNLM"/>
    </source>
</evidence>
<feature type="transmembrane region" description="Helical" evidence="1">
    <location>
        <begin position="13"/>
        <end position="34"/>
    </location>
</feature>
<evidence type="ECO:0000313" key="2">
    <source>
        <dbReference type="EMBL" id="QOW44834.1"/>
    </source>
</evidence>
<accession>A0A4Q4GYG0</accession>
<name>A0A4Q4GYG0_9GAMM</name>
<protein>
    <recommendedName>
        <fullName evidence="4">DUF2071 domain-containing protein</fullName>
    </recommendedName>
</protein>
<sequence length="303" mass="35584">MNRHLFKFKQEKIFFRLFSRLLQSPILLILRRYLMRFSPFLRLESQATDTVYMSWLVDVDLVKQRFPEPIRLWEHQGKTIFSILFYHHHHFGLHCFGPARKIFPSPHQSNWRFYLAADLLPKTVIFEQIVVDKMLHVMGGRMLSDAMPAQYDPNFVHHVEQGEAHLKIHAKINMDERYCLDVKLKNTVEQPLQGDWANVFPTWDDALEFFVPQEHVWVECVDQPQQLSQGNIQIVSDFAQIRPLEIQEIDCPLLAEFGIDAQSKALCFFIPHLDFHVLGENPVESISNETEVNASVDMKKTEK</sequence>
<keyword evidence="1" id="KW-1133">Transmembrane helix</keyword>
<keyword evidence="3" id="KW-1185">Reference proteome</keyword>
<proteinExistence type="predicted"/>
<dbReference type="OrthoDB" id="700978at2"/>
<dbReference type="Proteomes" id="UP000593966">
    <property type="component" value="Chromosome"/>
</dbReference>
<reference evidence="2 3" key="1">
    <citation type="submission" date="2020-02" db="EMBL/GenBank/DDBJ databases">
        <title>Tigecycline-resistant Acinetobacter species from pigs and migratory birds.</title>
        <authorList>
            <person name="Chen C."/>
            <person name="Sun J."/>
            <person name="Liao X.-P."/>
            <person name="Liu Y.-H."/>
        </authorList>
    </citation>
    <scope>NUCLEOTIDE SEQUENCE [LARGE SCALE GENOMIC DNA]</scope>
    <source>
        <strain evidence="2 3">YH12207_T</strain>
    </source>
</reference>